<feature type="compositionally biased region" description="Low complexity" evidence="4">
    <location>
        <begin position="253"/>
        <end position="268"/>
    </location>
</feature>
<keyword evidence="1" id="KW-0479">Metal-binding</keyword>
<dbReference type="Pfam" id="PF13833">
    <property type="entry name" value="EF-hand_8"/>
    <property type="match status" value="2"/>
</dbReference>
<evidence type="ECO:0000256" key="4">
    <source>
        <dbReference type="SAM" id="MobiDB-lite"/>
    </source>
</evidence>
<sequence>MGSCQSRATNPIDAALLQALIQAKKDRHLKGLTFNELLLKFPKMAAGFRKVRKYFDMLDLNGDRVIDMREFTSQELNGDRVIDMREFTSQAHKLGLDMSLQDLTNVFDAADIDHSTKIDVFEFVLVFVVVHLLSPERAAALPPEIRTTLEIVEDAFCCFDASADGYLEKEEVQTALCTTNTPGRTTKALSDKLFAQLDFDGSGGISFKEFLIGLEKMVMEEFDDEDGEEDEEAAAARRDEEARLLAATRMKRQQQQARQQQQQSRSSSGSGGHGQKHSSSGGGHARASQQESFVPDITNQGTVTCHCCQLRLRKQ</sequence>
<evidence type="ECO:0000313" key="6">
    <source>
        <dbReference type="EMBL" id="WIA24101.1"/>
    </source>
</evidence>
<feature type="domain" description="EF-hand" evidence="5">
    <location>
        <begin position="147"/>
        <end position="182"/>
    </location>
</feature>
<evidence type="ECO:0000259" key="5">
    <source>
        <dbReference type="PROSITE" id="PS50222"/>
    </source>
</evidence>
<dbReference type="CDD" id="cd00051">
    <property type="entry name" value="EFh"/>
    <property type="match status" value="1"/>
</dbReference>
<dbReference type="InterPro" id="IPR051581">
    <property type="entry name" value="Ca-bind"/>
</dbReference>
<reference evidence="6 7" key="1">
    <citation type="submission" date="2023-05" db="EMBL/GenBank/DDBJ databases">
        <title>A 100% complete, gapless, phased diploid assembly of the Scenedesmus obliquus UTEX 3031 genome.</title>
        <authorList>
            <person name="Biondi T.C."/>
            <person name="Hanschen E.R."/>
            <person name="Kwon T."/>
            <person name="Eng W."/>
            <person name="Kruse C.P.S."/>
            <person name="Koehler S.I."/>
            <person name="Kunde Y."/>
            <person name="Gleasner C.D."/>
            <person name="You Mak K.T."/>
            <person name="Polle J."/>
            <person name="Hovde B.T."/>
            <person name="Starkenburg S.R."/>
        </authorList>
    </citation>
    <scope>NUCLEOTIDE SEQUENCE [LARGE SCALE GENOMIC DNA]</scope>
    <source>
        <strain evidence="6 7">DOE0152z</strain>
    </source>
</reference>
<feature type="region of interest" description="Disordered" evidence="4">
    <location>
        <begin position="248"/>
        <end position="296"/>
    </location>
</feature>
<dbReference type="InterPro" id="IPR018247">
    <property type="entry name" value="EF_Hand_1_Ca_BS"/>
</dbReference>
<evidence type="ECO:0000256" key="1">
    <source>
        <dbReference type="ARBA" id="ARBA00022723"/>
    </source>
</evidence>
<feature type="compositionally biased region" description="Polar residues" evidence="4">
    <location>
        <begin position="287"/>
        <end position="296"/>
    </location>
</feature>
<evidence type="ECO:0000256" key="3">
    <source>
        <dbReference type="ARBA" id="ARBA00022837"/>
    </source>
</evidence>
<gene>
    <name evidence="6" type="ORF">OEZ85_013703</name>
</gene>
<dbReference type="InterPro" id="IPR002048">
    <property type="entry name" value="EF_hand_dom"/>
</dbReference>
<dbReference type="Gene3D" id="1.10.238.10">
    <property type="entry name" value="EF-hand"/>
    <property type="match status" value="1"/>
</dbReference>
<name>A0ABY8URP0_TETOB</name>
<dbReference type="Proteomes" id="UP001244341">
    <property type="component" value="Chromosome 17b"/>
</dbReference>
<dbReference type="SUPFAM" id="SSF47473">
    <property type="entry name" value="EF-hand"/>
    <property type="match status" value="2"/>
</dbReference>
<dbReference type="PROSITE" id="PS00018">
    <property type="entry name" value="EF_HAND_1"/>
    <property type="match status" value="2"/>
</dbReference>
<dbReference type="PROSITE" id="PS50222">
    <property type="entry name" value="EF_HAND_2"/>
    <property type="match status" value="3"/>
</dbReference>
<evidence type="ECO:0000256" key="2">
    <source>
        <dbReference type="ARBA" id="ARBA00022737"/>
    </source>
</evidence>
<dbReference type="SMART" id="SM00054">
    <property type="entry name" value="EFh"/>
    <property type="match status" value="4"/>
</dbReference>
<dbReference type="Pfam" id="PF13202">
    <property type="entry name" value="EF-hand_5"/>
    <property type="match status" value="1"/>
</dbReference>
<organism evidence="6 7">
    <name type="scientific">Tetradesmus obliquus</name>
    <name type="common">Green alga</name>
    <name type="synonym">Acutodesmus obliquus</name>
    <dbReference type="NCBI Taxonomy" id="3088"/>
    <lineage>
        <taxon>Eukaryota</taxon>
        <taxon>Viridiplantae</taxon>
        <taxon>Chlorophyta</taxon>
        <taxon>core chlorophytes</taxon>
        <taxon>Chlorophyceae</taxon>
        <taxon>CS clade</taxon>
        <taxon>Sphaeropleales</taxon>
        <taxon>Scenedesmaceae</taxon>
        <taxon>Tetradesmus</taxon>
    </lineage>
</organism>
<dbReference type="InterPro" id="IPR011992">
    <property type="entry name" value="EF-hand-dom_pair"/>
</dbReference>
<accession>A0ABY8URP0</accession>
<keyword evidence="3" id="KW-0106">Calcium</keyword>
<feature type="domain" description="EF-hand" evidence="5">
    <location>
        <begin position="185"/>
        <end position="220"/>
    </location>
</feature>
<evidence type="ECO:0000313" key="7">
    <source>
        <dbReference type="Proteomes" id="UP001244341"/>
    </source>
</evidence>
<dbReference type="PANTHER" id="PTHR34524">
    <property type="entry name" value="CALCYPHOSIN"/>
    <property type="match status" value="1"/>
</dbReference>
<proteinExistence type="predicted"/>
<keyword evidence="7" id="KW-1185">Reference proteome</keyword>
<feature type="domain" description="EF-hand" evidence="5">
    <location>
        <begin position="98"/>
        <end position="133"/>
    </location>
</feature>
<dbReference type="EMBL" id="CP126224">
    <property type="protein sequence ID" value="WIA24101.1"/>
    <property type="molecule type" value="Genomic_DNA"/>
</dbReference>
<keyword evidence="2" id="KW-0677">Repeat</keyword>
<protein>
    <recommendedName>
        <fullName evidence="5">EF-hand domain-containing protein</fullName>
    </recommendedName>
</protein>